<dbReference type="GO" id="GO:0051607">
    <property type="term" value="P:defense response to virus"/>
    <property type="evidence" value="ECO:0007669"/>
    <property type="project" value="UniProtKB-KW"/>
</dbReference>
<evidence type="ECO:0000313" key="3">
    <source>
        <dbReference type="Proteomes" id="UP000533641"/>
    </source>
</evidence>
<dbReference type="CDD" id="cd05400">
    <property type="entry name" value="NT_2-5OAS_ClassI-CCAase"/>
    <property type="match status" value="1"/>
</dbReference>
<evidence type="ECO:0000256" key="1">
    <source>
        <dbReference type="ARBA" id="ARBA00023118"/>
    </source>
</evidence>
<organism evidence="2 3">
    <name type="scientific">Rhizobium mongolense</name>
    <dbReference type="NCBI Taxonomy" id="57676"/>
    <lineage>
        <taxon>Bacteria</taxon>
        <taxon>Pseudomonadati</taxon>
        <taxon>Pseudomonadota</taxon>
        <taxon>Alphaproteobacteria</taxon>
        <taxon>Hyphomicrobiales</taxon>
        <taxon>Rhizobiaceae</taxon>
        <taxon>Rhizobium/Agrobacterium group</taxon>
        <taxon>Rhizobium</taxon>
    </lineage>
</organism>
<protein>
    <recommendedName>
        <fullName evidence="4">Nucleotidyltransferase</fullName>
    </recommendedName>
</protein>
<comment type="caution">
    <text evidence="2">The sequence shown here is derived from an EMBL/GenBank/DDBJ whole genome shotgun (WGS) entry which is preliminary data.</text>
</comment>
<dbReference type="Pfam" id="PF18144">
    <property type="entry name" value="SMODS"/>
    <property type="match status" value="1"/>
</dbReference>
<dbReference type="InterPro" id="IPR006116">
    <property type="entry name" value="NT_2-5OAS_ClassI-CCAase"/>
</dbReference>
<name>A0A7W6WFE0_9HYPH</name>
<evidence type="ECO:0000313" key="2">
    <source>
        <dbReference type="EMBL" id="MBB4276397.1"/>
    </source>
</evidence>
<sequence>MNMSAFTGIDPFLDPADRILAQIAFNIQLPPSLHAKAISRYEAVRRHLEATTFFTDGIEHFYPQGSMAIDATISTRGTDDEYDIDIIAQLAARYRRLGPLGVLMALEAALSNYYPVEKVIRQTRCVTLFYADKMHLDISASFREHGTPERRSQIMHAKGPNPSVEDCEVPSNAYGFAEHYKSRTPAETAVIEAFRRKWDDFDRIRADAEVDEVPDQTPFVVKNMATLALQLVKRNRNITYDRKRRTGRMVPSVLLAHYAARSAVPGRTLSDALIALCSLLIVDIRRASMLGKTLVVVNPTWDQDEFTDRWPESIEQQDEFADDLIELVAAVEQLRSGKLDPVDVPDRLRQLFGDYVVTAAIRKLAQDNGGAVRGATQSYTKTGGILVPASAVAAPALAAPRAASPVSASRHDFYGDPI</sequence>
<dbReference type="EMBL" id="JACIGM010000009">
    <property type="protein sequence ID" value="MBB4276397.1"/>
    <property type="molecule type" value="Genomic_DNA"/>
</dbReference>
<accession>A0A7W6WFE0</accession>
<dbReference type="GO" id="GO:0016779">
    <property type="term" value="F:nucleotidyltransferase activity"/>
    <property type="evidence" value="ECO:0007669"/>
    <property type="project" value="InterPro"/>
</dbReference>
<gene>
    <name evidence="2" type="ORF">GGE12_004194</name>
</gene>
<dbReference type="RefSeq" id="WP_183927265.1">
    <property type="nucleotide sequence ID" value="NZ_JACIGM010000009.1"/>
</dbReference>
<dbReference type="Proteomes" id="UP000533641">
    <property type="component" value="Unassembled WGS sequence"/>
</dbReference>
<reference evidence="2 3" key="1">
    <citation type="submission" date="2020-08" db="EMBL/GenBank/DDBJ databases">
        <title>Genomic Encyclopedia of Type Strains, Phase IV (KMG-V): Genome sequencing to study the core and pangenomes of soil and plant-associated prokaryotes.</title>
        <authorList>
            <person name="Whitman W."/>
        </authorList>
    </citation>
    <scope>NUCLEOTIDE SEQUENCE [LARGE SCALE GENOMIC DNA]</scope>
    <source>
        <strain evidence="2 3">SEMIA 402</strain>
    </source>
</reference>
<keyword evidence="1" id="KW-0051">Antiviral defense</keyword>
<dbReference type="AlphaFoldDB" id="A0A7W6WFE0"/>
<evidence type="ECO:0008006" key="4">
    <source>
        <dbReference type="Google" id="ProtNLM"/>
    </source>
</evidence>
<proteinExistence type="predicted"/>